<evidence type="ECO:0000256" key="4">
    <source>
        <dbReference type="ARBA" id="ARBA00023136"/>
    </source>
</evidence>
<evidence type="ECO:0000256" key="3">
    <source>
        <dbReference type="ARBA" id="ARBA00022989"/>
    </source>
</evidence>
<feature type="transmembrane region" description="Helical" evidence="5">
    <location>
        <begin position="122"/>
        <end position="144"/>
    </location>
</feature>
<evidence type="ECO:0000256" key="5">
    <source>
        <dbReference type="SAM" id="Phobius"/>
    </source>
</evidence>
<evidence type="ECO:0000256" key="2">
    <source>
        <dbReference type="ARBA" id="ARBA00022692"/>
    </source>
</evidence>
<feature type="transmembrane region" description="Helical" evidence="5">
    <location>
        <begin position="7"/>
        <end position="29"/>
    </location>
</feature>
<keyword evidence="7" id="KW-1185">Reference proteome</keyword>
<proteinExistence type="predicted"/>
<feature type="transmembrane region" description="Helical" evidence="5">
    <location>
        <begin position="53"/>
        <end position="77"/>
    </location>
</feature>
<dbReference type="EMBL" id="CAWYQH010000001">
    <property type="protein sequence ID" value="CAK8671866.1"/>
    <property type="molecule type" value="Genomic_DNA"/>
</dbReference>
<dbReference type="Proteomes" id="UP001642483">
    <property type="component" value="Unassembled WGS sequence"/>
</dbReference>
<keyword evidence="2 5" id="KW-0812">Transmembrane</keyword>
<organism evidence="6 7">
    <name type="scientific">Clavelina lepadiformis</name>
    <name type="common">Light-bulb sea squirt</name>
    <name type="synonym">Ascidia lepadiformis</name>
    <dbReference type="NCBI Taxonomy" id="159417"/>
    <lineage>
        <taxon>Eukaryota</taxon>
        <taxon>Metazoa</taxon>
        <taxon>Chordata</taxon>
        <taxon>Tunicata</taxon>
        <taxon>Ascidiacea</taxon>
        <taxon>Aplousobranchia</taxon>
        <taxon>Clavelinidae</taxon>
        <taxon>Clavelina</taxon>
    </lineage>
</organism>
<keyword evidence="3 5" id="KW-1133">Transmembrane helix</keyword>
<sequence length="175" mass="19692">MRGLEKATLFLLNLSLLFGIVALVANNWLHEEHFTAGLFRKCDEICRDYTSEIAQAVAALLIIAAIGFLVSSILLFVGLRRQKKREQKIGLTFLLVSTLFYVIGCCLFTTKPPFQRQWGFSFVLAWLTVSSAITTCILAVVVFMKGGEGSLEPTIATRYKNERTPIHQTYVEHFV</sequence>
<evidence type="ECO:0000313" key="7">
    <source>
        <dbReference type="Proteomes" id="UP001642483"/>
    </source>
</evidence>
<dbReference type="Pfam" id="PF00822">
    <property type="entry name" value="PMP22_Claudin"/>
    <property type="match status" value="1"/>
</dbReference>
<gene>
    <name evidence="6" type="ORF">CVLEPA_LOCUS898</name>
</gene>
<name>A0ABP0EXU7_CLALP</name>
<keyword evidence="4 5" id="KW-0472">Membrane</keyword>
<comment type="caution">
    <text evidence="6">The sequence shown here is derived from an EMBL/GenBank/DDBJ whole genome shotgun (WGS) entry which is preliminary data.</text>
</comment>
<dbReference type="InterPro" id="IPR004031">
    <property type="entry name" value="PMP22/EMP/MP20/Claudin"/>
</dbReference>
<comment type="subcellular location">
    <subcellularLocation>
        <location evidence="1">Membrane</location>
        <topology evidence="1">Multi-pass membrane protein</topology>
    </subcellularLocation>
</comment>
<feature type="transmembrane region" description="Helical" evidence="5">
    <location>
        <begin position="89"/>
        <end position="110"/>
    </location>
</feature>
<dbReference type="Gene3D" id="1.20.140.150">
    <property type="match status" value="1"/>
</dbReference>
<evidence type="ECO:0000256" key="1">
    <source>
        <dbReference type="ARBA" id="ARBA00004141"/>
    </source>
</evidence>
<evidence type="ECO:0000313" key="6">
    <source>
        <dbReference type="EMBL" id="CAK8671866.1"/>
    </source>
</evidence>
<accession>A0ABP0EXU7</accession>
<protein>
    <submittedName>
        <fullName evidence="6">Uncharacterized protein</fullName>
    </submittedName>
</protein>
<reference evidence="6 7" key="1">
    <citation type="submission" date="2024-02" db="EMBL/GenBank/DDBJ databases">
        <authorList>
            <person name="Daric V."/>
            <person name="Darras S."/>
        </authorList>
    </citation>
    <scope>NUCLEOTIDE SEQUENCE [LARGE SCALE GENOMIC DNA]</scope>
</reference>